<feature type="region of interest" description="Disordered" evidence="6">
    <location>
        <begin position="32"/>
        <end position="65"/>
    </location>
</feature>
<comment type="similarity">
    <text evidence="2">Belongs to the TAF7 family.</text>
</comment>
<dbReference type="GeneID" id="96902666"/>
<dbReference type="AlphaFoldDB" id="G0VC73"/>
<reference evidence="8 9" key="1">
    <citation type="journal article" date="2011" name="Proc. Natl. Acad. Sci. U.S.A.">
        <title>Evolutionary erosion of yeast sex chromosomes by mating-type switching accidents.</title>
        <authorList>
            <person name="Gordon J.L."/>
            <person name="Armisen D."/>
            <person name="Proux-Wera E."/>
            <person name="Oheigeartaigh S.S."/>
            <person name="Byrne K.P."/>
            <person name="Wolfe K.H."/>
        </authorList>
    </citation>
    <scope>NUCLEOTIDE SEQUENCE [LARGE SCALE GENOMIC DNA]</scope>
    <source>
        <strain evidence="9">ATCC 76901 / BCRC 22586 / CBS 4309 / NBRC 1992 / NRRL Y-12630</strain>
    </source>
</reference>
<dbReference type="Proteomes" id="UP000001640">
    <property type="component" value="Chromosome 3"/>
</dbReference>
<feature type="domain" description="TAFII55 protein conserved region" evidence="7">
    <location>
        <begin position="142"/>
        <end position="335"/>
    </location>
</feature>
<dbReference type="PANTHER" id="PTHR12228">
    <property type="entry name" value="TRANSCRIPTION INITIATION FACTOR TFIID 55 KD SUBUNIT-RELATED"/>
    <property type="match status" value="1"/>
</dbReference>
<dbReference type="OMA" id="CASTKWE"/>
<sequence>MEGNKVHPSRQPDIITAKVIYWLVMVTIKLKRPNPPKETAEDSTNKEPKLKKIRIKTKNKDNEQIPKKPKLKISLKKRKVTDPLMDKPVGGPLKLKLHRKPSASPIVEKKVHKAPRLRLKPIRIPGEGYDSEASDIEDDPLIESGIILRVLPDIQVEFVKNSIESGDYSGLTVKWLGHRHAVVNINGNMYGAILVDLPTVIEVNKSVDRKNLLKTFDVSQMLICIKTIQKEDEVFTLKAPNSEDLVTKHYSDIEEEILGNKKVLMKEQNTDLLSELEKQYLDEIATKGYDYKHGLSPPLYNVRNRRFRRKMGPSEFEYAEEVVETLLRQDEKAENVTYELVDESEMLGRSNSTPIISEDYFKDADVQEPSAAIESTVPILPIDENIRKEAKIQTNVNLEDEDEDLDLAAVFGSDSDKEEFNNNTDLTSGQTPTVDNQRFETVEQESGSEGNEEEEEEEEDDDEEDEEEEDDEEEEEGETGELVAKEDRQHVELLADELSELETTLTHTRNKLQKVTNPLLRSRFIDNIKKLEKEVELKRRQFKIREDQLNNVNPHDSNDLHKSPSTKTSALDMDDEEEEEDDMEDEEEEDDEDEEEEEEEEEERNIEADEIVPEQSNSNTEAISMTNTDGITNLQENLDQNDLDMMMLFGAEGDE</sequence>
<evidence type="ECO:0000256" key="6">
    <source>
        <dbReference type="SAM" id="MobiDB-lite"/>
    </source>
</evidence>
<evidence type="ECO:0000256" key="4">
    <source>
        <dbReference type="ARBA" id="ARBA00023163"/>
    </source>
</evidence>
<dbReference type="EMBL" id="HE576754">
    <property type="protein sequence ID" value="CCC69082.1"/>
    <property type="molecule type" value="Genomic_DNA"/>
</dbReference>
<dbReference type="OrthoDB" id="153872at2759"/>
<feature type="region of interest" description="Disordered" evidence="6">
    <location>
        <begin position="412"/>
        <end position="488"/>
    </location>
</feature>
<evidence type="ECO:0000256" key="1">
    <source>
        <dbReference type="ARBA" id="ARBA00004123"/>
    </source>
</evidence>
<evidence type="ECO:0000256" key="5">
    <source>
        <dbReference type="ARBA" id="ARBA00023242"/>
    </source>
</evidence>
<evidence type="ECO:0000313" key="9">
    <source>
        <dbReference type="Proteomes" id="UP000001640"/>
    </source>
</evidence>
<feature type="region of interest" description="Disordered" evidence="6">
    <location>
        <begin position="547"/>
        <end position="641"/>
    </location>
</feature>
<dbReference type="GO" id="GO:0045944">
    <property type="term" value="P:positive regulation of transcription by RNA polymerase II"/>
    <property type="evidence" value="ECO:0007669"/>
    <property type="project" value="EnsemblFungi"/>
</dbReference>
<keyword evidence="4" id="KW-0804">Transcription</keyword>
<dbReference type="PANTHER" id="PTHR12228:SF0">
    <property type="entry name" value="TATA-BOX BINDING PROTEIN ASSOCIATED FACTOR 7"/>
    <property type="match status" value="1"/>
</dbReference>
<keyword evidence="5" id="KW-0539">Nucleus</keyword>
<feature type="compositionally biased region" description="Acidic residues" evidence="6">
    <location>
        <begin position="450"/>
        <end position="479"/>
    </location>
</feature>
<dbReference type="eggNOG" id="KOG4011">
    <property type="taxonomic scope" value="Eukaryota"/>
</dbReference>
<dbReference type="InParanoid" id="G0VC73"/>
<dbReference type="RefSeq" id="XP_003675449.1">
    <property type="nucleotide sequence ID" value="XM_003675401.1"/>
</dbReference>
<dbReference type="KEGG" id="ncs:NCAS_0C00920"/>
<gene>
    <name evidence="8" type="primary">NCAS0C00920</name>
    <name evidence="8" type="ordered locus">NCAS_0C00920</name>
</gene>
<evidence type="ECO:0000313" key="8">
    <source>
        <dbReference type="EMBL" id="CCC69082.1"/>
    </source>
</evidence>
<keyword evidence="9" id="KW-1185">Reference proteome</keyword>
<name>G0VC73_NAUCA</name>
<evidence type="ECO:0000256" key="2">
    <source>
        <dbReference type="ARBA" id="ARBA00009368"/>
    </source>
</evidence>
<comment type="subcellular location">
    <subcellularLocation>
        <location evidence="1">Nucleus</location>
    </subcellularLocation>
</comment>
<feature type="compositionally biased region" description="Acidic residues" evidence="6">
    <location>
        <begin position="572"/>
        <end position="612"/>
    </location>
</feature>
<evidence type="ECO:0000256" key="3">
    <source>
        <dbReference type="ARBA" id="ARBA00023015"/>
    </source>
</evidence>
<keyword evidence="3" id="KW-0805">Transcription regulation</keyword>
<dbReference type="InterPro" id="IPR037817">
    <property type="entry name" value="TAF7"/>
</dbReference>
<protein>
    <recommendedName>
        <fullName evidence="7">TAFII55 protein conserved region domain-containing protein</fullName>
    </recommendedName>
</protein>
<dbReference type="Pfam" id="PF04658">
    <property type="entry name" value="TAFII55_N"/>
    <property type="match status" value="1"/>
</dbReference>
<dbReference type="GO" id="GO:0046982">
    <property type="term" value="F:protein heterodimerization activity"/>
    <property type="evidence" value="ECO:0007669"/>
    <property type="project" value="EnsemblFungi"/>
</dbReference>
<dbReference type="SMART" id="SM01370">
    <property type="entry name" value="TAFII55_N"/>
    <property type="match status" value="1"/>
</dbReference>
<dbReference type="GO" id="GO:0051123">
    <property type="term" value="P:RNA polymerase II preinitiation complex assembly"/>
    <property type="evidence" value="ECO:0007669"/>
    <property type="project" value="EnsemblFungi"/>
</dbReference>
<proteinExistence type="inferred from homology"/>
<organism evidence="8 9">
    <name type="scientific">Naumovozyma castellii</name>
    <name type="common">Yeast</name>
    <name type="synonym">Saccharomyces castellii</name>
    <dbReference type="NCBI Taxonomy" id="27288"/>
    <lineage>
        <taxon>Eukaryota</taxon>
        <taxon>Fungi</taxon>
        <taxon>Dikarya</taxon>
        <taxon>Ascomycota</taxon>
        <taxon>Saccharomycotina</taxon>
        <taxon>Saccharomycetes</taxon>
        <taxon>Saccharomycetales</taxon>
        <taxon>Saccharomycetaceae</taxon>
        <taxon>Naumovozyma</taxon>
    </lineage>
</organism>
<feature type="compositionally biased region" description="Polar residues" evidence="6">
    <location>
        <begin position="614"/>
        <end position="640"/>
    </location>
</feature>
<dbReference type="CDD" id="cd08047">
    <property type="entry name" value="TAF7"/>
    <property type="match status" value="1"/>
</dbReference>
<dbReference type="STRING" id="1064592.G0VC73"/>
<dbReference type="InterPro" id="IPR006751">
    <property type="entry name" value="TAFII55_prot_cons_reg"/>
</dbReference>
<dbReference type="HOGENOM" id="CLU_016434_2_0_1"/>
<feature type="compositionally biased region" description="Basic and acidic residues" evidence="6">
    <location>
        <begin position="38"/>
        <end position="50"/>
    </location>
</feature>
<accession>G0VC73</accession>
<dbReference type="GO" id="GO:0016251">
    <property type="term" value="F:RNA polymerase II general transcription initiation factor activity"/>
    <property type="evidence" value="ECO:0007669"/>
    <property type="project" value="TreeGrafter"/>
</dbReference>
<feature type="compositionally biased region" description="Polar residues" evidence="6">
    <location>
        <begin position="421"/>
        <end position="436"/>
    </location>
</feature>
<evidence type="ECO:0000259" key="7">
    <source>
        <dbReference type="SMART" id="SM01370"/>
    </source>
</evidence>
<dbReference type="FunCoup" id="G0VC73">
    <property type="interactions" value="280"/>
</dbReference>
<dbReference type="GO" id="GO:0005669">
    <property type="term" value="C:transcription factor TFIID complex"/>
    <property type="evidence" value="ECO:0007669"/>
    <property type="project" value="EnsemblFungi"/>
</dbReference>
<reference key="2">
    <citation type="submission" date="2011-08" db="EMBL/GenBank/DDBJ databases">
        <title>Genome sequence of Naumovozyma castellii.</title>
        <authorList>
            <person name="Gordon J.L."/>
            <person name="Armisen D."/>
            <person name="Proux-Wera E."/>
            <person name="OhEigeartaigh S.S."/>
            <person name="Byrne K.P."/>
            <person name="Wolfe K.H."/>
        </authorList>
    </citation>
    <scope>NUCLEOTIDE SEQUENCE</scope>
    <source>
        <strain>Type strain:CBS 4309</strain>
    </source>
</reference>